<dbReference type="OrthoDB" id="180217at2"/>
<keyword evidence="4 11" id="KW-0808">Transferase</keyword>
<comment type="caution">
    <text evidence="11">The sequence shown here is derived from an EMBL/GenBank/DDBJ whole genome shotgun (WGS) entry which is preliminary data.</text>
</comment>
<dbReference type="PANTHER" id="PTHR33908:SF11">
    <property type="entry name" value="MEMBRANE PROTEIN"/>
    <property type="match status" value="1"/>
</dbReference>
<feature type="transmembrane region" description="Helical" evidence="8">
    <location>
        <begin position="314"/>
        <end position="343"/>
    </location>
</feature>
<keyword evidence="5 8" id="KW-0812">Transmembrane</keyword>
<comment type="subcellular location">
    <subcellularLocation>
        <location evidence="1">Cell membrane</location>
        <topology evidence="1">Multi-pass membrane protein</topology>
    </subcellularLocation>
</comment>
<dbReference type="GO" id="GO:0005886">
    <property type="term" value="C:plasma membrane"/>
    <property type="evidence" value="ECO:0007669"/>
    <property type="project" value="UniProtKB-SubCell"/>
</dbReference>
<feature type="chain" id="PRO_5016408135" evidence="9">
    <location>
        <begin position="23"/>
        <end position="544"/>
    </location>
</feature>
<evidence type="ECO:0000256" key="1">
    <source>
        <dbReference type="ARBA" id="ARBA00004651"/>
    </source>
</evidence>
<dbReference type="PANTHER" id="PTHR33908">
    <property type="entry name" value="MANNOSYLTRANSFERASE YKCB-RELATED"/>
    <property type="match status" value="1"/>
</dbReference>
<dbReference type="Proteomes" id="UP000249341">
    <property type="component" value="Unassembled WGS sequence"/>
</dbReference>
<feature type="transmembrane region" description="Helical" evidence="8">
    <location>
        <begin position="129"/>
        <end position="145"/>
    </location>
</feature>
<feature type="transmembrane region" description="Helical" evidence="8">
    <location>
        <begin position="228"/>
        <end position="250"/>
    </location>
</feature>
<evidence type="ECO:0000256" key="8">
    <source>
        <dbReference type="SAM" id="Phobius"/>
    </source>
</evidence>
<keyword evidence="2" id="KW-1003">Cell membrane</keyword>
<evidence type="ECO:0000256" key="9">
    <source>
        <dbReference type="SAM" id="SignalP"/>
    </source>
</evidence>
<keyword evidence="6 8" id="KW-1133">Transmembrane helix</keyword>
<keyword evidence="3 11" id="KW-0328">Glycosyltransferase</keyword>
<dbReference type="RefSeq" id="WP_111651564.1">
    <property type="nucleotide sequence ID" value="NZ_JACHWI010000002.1"/>
</dbReference>
<feature type="signal peptide" evidence="9">
    <location>
        <begin position="1"/>
        <end position="22"/>
    </location>
</feature>
<reference evidence="11 12" key="1">
    <citation type="submission" date="2018-06" db="EMBL/GenBank/DDBJ databases">
        <title>Genomic Encyclopedia of Type Strains, Phase III (KMG-III): the genomes of soil and plant-associated and newly described type strains.</title>
        <authorList>
            <person name="Whitman W."/>
        </authorList>
    </citation>
    <scope>NUCLEOTIDE SEQUENCE [LARGE SCALE GENOMIC DNA]</scope>
    <source>
        <strain evidence="11 12">CGMCC 4.7090</strain>
    </source>
</reference>
<organism evidence="11 12">
    <name type="scientific">Actinoplanes lutulentus</name>
    <dbReference type="NCBI Taxonomy" id="1287878"/>
    <lineage>
        <taxon>Bacteria</taxon>
        <taxon>Bacillati</taxon>
        <taxon>Actinomycetota</taxon>
        <taxon>Actinomycetes</taxon>
        <taxon>Micromonosporales</taxon>
        <taxon>Micromonosporaceae</taxon>
        <taxon>Actinoplanes</taxon>
    </lineage>
</organism>
<dbReference type="Pfam" id="PF02366">
    <property type="entry name" value="PMT"/>
    <property type="match status" value="1"/>
</dbReference>
<keyword evidence="12" id="KW-1185">Reference proteome</keyword>
<feature type="domain" description="ArnT-like N-terminal" evidence="10">
    <location>
        <begin position="50"/>
        <end position="226"/>
    </location>
</feature>
<keyword evidence="9" id="KW-0732">Signal</keyword>
<dbReference type="GO" id="GO:0016763">
    <property type="term" value="F:pentosyltransferase activity"/>
    <property type="evidence" value="ECO:0007669"/>
    <property type="project" value="TreeGrafter"/>
</dbReference>
<evidence type="ECO:0000256" key="3">
    <source>
        <dbReference type="ARBA" id="ARBA00022676"/>
    </source>
</evidence>
<sequence>MPRRRLLYLLAVVALLGQMAFAMVTTAMQQSPTIDEPVYVGAAEVYSQQHSLRYNPEHPPLGKLFIAAGLAFADAELDPAYQGNQTRLGRHLLYESGNNPFHLMLLARLPIILLTLLFGLVVLAFARDLAGPAAGLIALALYAFSPDVIAHGSLATLDVPAAGLLLVAFWTAWRARRRPGLYLPLAGLALGAALATRMSVLPAVPLLVVLAGLSMWKAQPARVVGKRLLIAAGAAIGVGVIAVAAVWLTYLAVDPRLRWTTPAGLPDPGGLRGLAVDLMPFPQAYRDGMLTQFKFENRLFNGFLLGEAYRGSPWYYMPVAILIKTPIGMLVLWAAGAITMIVVPKLRAAALYLLPVSAVLLLFTMTGARNFGTRYVIFLPMFLAIAAGTVVLIRFRFSRVITGVLVLTVAAGSLLTFPTYIPYSNIAFGGTSNTHNNLHDANVDWGQDLPRLSARLKSEYPGEQIWLVYKGAGVPNYYGIVAGDPYKVPEEQVRGLLVVSDSRVALAKGRLKSLIESSTVIDHVGHSITIYRREAGSGLPVTSR</sequence>
<feature type="transmembrane region" description="Helical" evidence="8">
    <location>
        <begin position="400"/>
        <end position="421"/>
    </location>
</feature>
<dbReference type="GO" id="GO:0000030">
    <property type="term" value="F:mannosyltransferase activity"/>
    <property type="evidence" value="ECO:0007669"/>
    <property type="project" value="InterPro"/>
</dbReference>
<evidence type="ECO:0000256" key="7">
    <source>
        <dbReference type="ARBA" id="ARBA00023136"/>
    </source>
</evidence>
<dbReference type="InterPro" id="IPR050297">
    <property type="entry name" value="LipidA_mod_glycosyltrf_83"/>
</dbReference>
<dbReference type="AlphaFoldDB" id="A0A327ZFT6"/>
<gene>
    <name evidence="11" type="ORF">B0I29_112255</name>
</gene>
<evidence type="ECO:0000313" key="12">
    <source>
        <dbReference type="Proteomes" id="UP000249341"/>
    </source>
</evidence>
<dbReference type="GO" id="GO:0006493">
    <property type="term" value="P:protein O-linked glycosylation"/>
    <property type="evidence" value="ECO:0007669"/>
    <property type="project" value="InterPro"/>
</dbReference>
<feature type="transmembrane region" description="Helical" evidence="8">
    <location>
        <begin position="200"/>
        <end position="216"/>
    </location>
</feature>
<dbReference type="InterPro" id="IPR003342">
    <property type="entry name" value="ArnT-like_N"/>
</dbReference>
<feature type="transmembrane region" description="Helical" evidence="8">
    <location>
        <begin position="375"/>
        <end position="393"/>
    </location>
</feature>
<keyword evidence="7 8" id="KW-0472">Membrane</keyword>
<dbReference type="EMBL" id="QLMJ01000012">
    <property type="protein sequence ID" value="RAK33223.1"/>
    <property type="molecule type" value="Genomic_DNA"/>
</dbReference>
<evidence type="ECO:0000256" key="5">
    <source>
        <dbReference type="ARBA" id="ARBA00022692"/>
    </source>
</evidence>
<evidence type="ECO:0000256" key="2">
    <source>
        <dbReference type="ARBA" id="ARBA00022475"/>
    </source>
</evidence>
<name>A0A327ZFT6_9ACTN</name>
<protein>
    <submittedName>
        <fullName evidence="11">Dolichyl-phosphate-mannose-protein mannosyltransferase</fullName>
    </submittedName>
</protein>
<dbReference type="GO" id="GO:0009103">
    <property type="term" value="P:lipopolysaccharide biosynthetic process"/>
    <property type="evidence" value="ECO:0007669"/>
    <property type="project" value="UniProtKB-ARBA"/>
</dbReference>
<feature type="transmembrane region" description="Helical" evidence="8">
    <location>
        <begin position="350"/>
        <end position="369"/>
    </location>
</feature>
<evidence type="ECO:0000256" key="6">
    <source>
        <dbReference type="ARBA" id="ARBA00022989"/>
    </source>
</evidence>
<evidence type="ECO:0000256" key="4">
    <source>
        <dbReference type="ARBA" id="ARBA00022679"/>
    </source>
</evidence>
<feature type="transmembrane region" description="Helical" evidence="8">
    <location>
        <begin position="101"/>
        <end position="122"/>
    </location>
</feature>
<accession>A0A327ZFT6</accession>
<evidence type="ECO:0000313" key="11">
    <source>
        <dbReference type="EMBL" id="RAK33223.1"/>
    </source>
</evidence>
<evidence type="ECO:0000259" key="10">
    <source>
        <dbReference type="Pfam" id="PF02366"/>
    </source>
</evidence>
<proteinExistence type="predicted"/>